<gene>
    <name evidence="1" type="ORF">SAMN02745217_04103</name>
</gene>
<dbReference type="EMBL" id="FRFD01000013">
    <property type="protein sequence ID" value="SHO53396.1"/>
    <property type="molecule type" value="Genomic_DNA"/>
</dbReference>
<proteinExistence type="predicted"/>
<protein>
    <submittedName>
        <fullName evidence="1">Uncharacterized protein</fullName>
    </submittedName>
</protein>
<keyword evidence="2" id="KW-1185">Reference proteome</keyword>
<name>A0A1M7YLB6_9FIRM</name>
<sequence>MRRTVYLSFDLSKAEERACYLFLVNSDRAKKKIICTLLANSGLINPKIIITDEELPKLKKEQKTGQKKANQSVQEVVTEVSKIMVRSEIEKTVDMASNVIIPTFPDGTPVNETKKDNPYSMFIEEQLISMQQKGIDYEVLKPIQLKVLADRLNEGYPYKAALMEAQFTQ</sequence>
<evidence type="ECO:0000313" key="1">
    <source>
        <dbReference type="EMBL" id="SHO53396.1"/>
    </source>
</evidence>
<evidence type="ECO:0000313" key="2">
    <source>
        <dbReference type="Proteomes" id="UP000184612"/>
    </source>
</evidence>
<accession>A0A1M7YLB6</accession>
<organism evidence="1 2">
    <name type="scientific">Anaerocolumna xylanovorans DSM 12503</name>
    <dbReference type="NCBI Taxonomy" id="1121345"/>
    <lineage>
        <taxon>Bacteria</taxon>
        <taxon>Bacillati</taxon>
        <taxon>Bacillota</taxon>
        <taxon>Clostridia</taxon>
        <taxon>Lachnospirales</taxon>
        <taxon>Lachnospiraceae</taxon>
        <taxon>Anaerocolumna</taxon>
    </lineage>
</organism>
<dbReference type="AlphaFoldDB" id="A0A1M7YLB6"/>
<reference evidence="1 2" key="1">
    <citation type="submission" date="2016-12" db="EMBL/GenBank/DDBJ databases">
        <authorList>
            <person name="Song W.-J."/>
            <person name="Kurnit D.M."/>
        </authorList>
    </citation>
    <scope>NUCLEOTIDE SEQUENCE [LARGE SCALE GENOMIC DNA]</scope>
    <source>
        <strain evidence="1 2">DSM 12503</strain>
    </source>
</reference>
<dbReference type="Proteomes" id="UP000184612">
    <property type="component" value="Unassembled WGS sequence"/>
</dbReference>
<dbReference type="RefSeq" id="WP_073590732.1">
    <property type="nucleotide sequence ID" value="NZ_FRFD01000013.1"/>
</dbReference>
<dbReference type="STRING" id="1121345.SAMN02745217_04103"/>